<feature type="transmembrane region" description="Helical" evidence="6">
    <location>
        <begin position="239"/>
        <end position="261"/>
    </location>
</feature>
<keyword evidence="5 6" id="KW-0472">Membrane</keyword>
<dbReference type="eggNOG" id="COG0619">
    <property type="taxonomic scope" value="Bacteria"/>
</dbReference>
<feature type="transmembrane region" description="Helical" evidence="6">
    <location>
        <begin position="47"/>
        <end position="64"/>
    </location>
</feature>
<dbReference type="Proteomes" id="UP000030664">
    <property type="component" value="Unassembled WGS sequence"/>
</dbReference>
<feature type="transmembrane region" description="Helical" evidence="6">
    <location>
        <begin position="187"/>
        <end position="206"/>
    </location>
</feature>
<dbReference type="STRING" id="223184.AS25_07920"/>
<accession>A0A0B0D8J3</accession>
<keyword evidence="2" id="KW-1003">Cell membrane</keyword>
<keyword evidence="4 6" id="KW-1133">Transmembrane helix</keyword>
<dbReference type="InterPro" id="IPR003339">
    <property type="entry name" value="ABC/ECF_trnsptr_transmembrane"/>
</dbReference>
<keyword evidence="3 6" id="KW-0812">Transmembrane</keyword>
<gene>
    <name evidence="7" type="ORF">AS25_07920</name>
</gene>
<protein>
    <submittedName>
        <fullName evidence="7">Cobalt transporter</fullName>
    </submittedName>
</protein>
<feature type="transmembrane region" description="Helical" evidence="6">
    <location>
        <begin position="70"/>
        <end position="87"/>
    </location>
</feature>
<feature type="transmembrane region" description="Helical" evidence="6">
    <location>
        <begin position="151"/>
        <end position="175"/>
    </location>
</feature>
<dbReference type="AlphaFoldDB" id="A0A0B0D8J3"/>
<dbReference type="Pfam" id="PF02361">
    <property type="entry name" value="CbiQ"/>
    <property type="match status" value="1"/>
</dbReference>
<evidence type="ECO:0000313" key="8">
    <source>
        <dbReference type="Proteomes" id="UP000030664"/>
    </source>
</evidence>
<organism evidence="7 8">
    <name type="scientific">Kocuria marina</name>
    <dbReference type="NCBI Taxonomy" id="223184"/>
    <lineage>
        <taxon>Bacteria</taxon>
        <taxon>Bacillati</taxon>
        <taxon>Actinomycetota</taxon>
        <taxon>Actinomycetes</taxon>
        <taxon>Micrococcales</taxon>
        <taxon>Micrococcaceae</taxon>
        <taxon>Kocuria</taxon>
    </lineage>
</organism>
<feature type="transmembrane region" description="Helical" evidence="6">
    <location>
        <begin position="108"/>
        <end position="131"/>
    </location>
</feature>
<dbReference type="RefSeq" id="WP_035964082.1">
    <property type="nucleotide sequence ID" value="NZ_JROM01000022.1"/>
</dbReference>
<dbReference type="PANTHER" id="PTHR34857">
    <property type="entry name" value="SLL0384 PROTEIN"/>
    <property type="match status" value="1"/>
</dbReference>
<sequence>MSTVASVLPTVARTGLLARTNAVVKLLGALVITAVLVVSADPVTSGVALGGQLLLLAAAGIGPWRLLTTLWPIVVAALISGWGTAVLSPEGGPVLLHLGWITITTGSLAAGGAIALRGLAIALPGITVLLTTDPTDLADGLAQTLKLPARFVLAALAALRLVEVMVTEWGVLAAARRARGAGGARGPWAALTEFAGLAFTLLVQSLRRATRLAMTMEARGFGAGPRTWARVPRFGRVDVVVGCATVLIAVAAVTLSLLTGAHRFIWQ</sequence>
<evidence type="ECO:0000256" key="3">
    <source>
        <dbReference type="ARBA" id="ARBA00022692"/>
    </source>
</evidence>
<evidence type="ECO:0000256" key="4">
    <source>
        <dbReference type="ARBA" id="ARBA00022989"/>
    </source>
</evidence>
<evidence type="ECO:0000256" key="1">
    <source>
        <dbReference type="ARBA" id="ARBA00004141"/>
    </source>
</evidence>
<dbReference type="GO" id="GO:0005886">
    <property type="term" value="C:plasma membrane"/>
    <property type="evidence" value="ECO:0007669"/>
    <property type="project" value="UniProtKB-ARBA"/>
</dbReference>
<name>A0A0B0D8J3_9MICC</name>
<evidence type="ECO:0000256" key="5">
    <source>
        <dbReference type="ARBA" id="ARBA00023136"/>
    </source>
</evidence>
<dbReference type="CDD" id="cd16914">
    <property type="entry name" value="EcfT"/>
    <property type="match status" value="1"/>
</dbReference>
<dbReference type="PANTHER" id="PTHR34857:SF2">
    <property type="entry name" value="SLL0384 PROTEIN"/>
    <property type="match status" value="1"/>
</dbReference>
<evidence type="ECO:0000256" key="2">
    <source>
        <dbReference type="ARBA" id="ARBA00022475"/>
    </source>
</evidence>
<reference evidence="7 8" key="1">
    <citation type="submission" date="2014-09" db="EMBL/GenBank/DDBJ databases">
        <title>High-quality draft genome sequence of Kocuria marina SO9-6, an actinobacterium isolated from a copper mine.</title>
        <authorList>
            <person name="Castro D.B."/>
            <person name="Pereira L.B."/>
            <person name="Silva M.V."/>
            <person name="Silva B.P."/>
            <person name="Zanardi B.R."/>
            <person name="Carlos C."/>
            <person name="Belgini D.R."/>
            <person name="Limache E.G."/>
            <person name="Lacerda G.V."/>
            <person name="Nery M.B."/>
            <person name="Gomes M.B."/>
            <person name="Souza S."/>
            <person name="Silva T.M."/>
            <person name="Rodrigues V.D."/>
            <person name="Paulino L.C."/>
            <person name="Vicentini R."/>
            <person name="Ferraz L.F."/>
            <person name="Ottoboni L.M."/>
        </authorList>
    </citation>
    <scope>NUCLEOTIDE SEQUENCE [LARGE SCALE GENOMIC DNA]</scope>
    <source>
        <strain evidence="7 8">SO9-6</strain>
    </source>
</reference>
<feature type="transmembrane region" description="Helical" evidence="6">
    <location>
        <begin position="22"/>
        <end position="40"/>
    </location>
</feature>
<proteinExistence type="predicted"/>
<evidence type="ECO:0000256" key="6">
    <source>
        <dbReference type="SAM" id="Phobius"/>
    </source>
</evidence>
<comment type="caution">
    <text evidence="7">The sequence shown here is derived from an EMBL/GenBank/DDBJ whole genome shotgun (WGS) entry which is preliminary data.</text>
</comment>
<evidence type="ECO:0000313" key="7">
    <source>
        <dbReference type="EMBL" id="KHE74296.1"/>
    </source>
</evidence>
<dbReference type="InterPro" id="IPR051611">
    <property type="entry name" value="ECF_transporter_component"/>
</dbReference>
<dbReference type="EMBL" id="JROM01000022">
    <property type="protein sequence ID" value="KHE74296.1"/>
    <property type="molecule type" value="Genomic_DNA"/>
</dbReference>
<comment type="subcellular location">
    <subcellularLocation>
        <location evidence="1">Membrane</location>
        <topology evidence="1">Multi-pass membrane protein</topology>
    </subcellularLocation>
</comment>